<dbReference type="PANTHER" id="PTHR35605:SF1">
    <property type="entry name" value="ECP2 EFFECTOR PROTEIN DOMAIN-CONTAINING PROTEIN-RELATED"/>
    <property type="match status" value="1"/>
</dbReference>
<dbReference type="EMBL" id="MU006622">
    <property type="protein sequence ID" value="KAF2741845.1"/>
    <property type="molecule type" value="Genomic_DNA"/>
</dbReference>
<dbReference type="Proteomes" id="UP000799440">
    <property type="component" value="Unassembled WGS sequence"/>
</dbReference>
<keyword evidence="1" id="KW-0732">Signal</keyword>
<sequence>MLLFYISILVSAGASLATAAAVDRTAGSSPLSDYEFYDLEWDIEVAPGRHEVLTGTVEEVIAKATELNPSFMATLEPQALDAADNKTALADANGWVGGTLKCHEFLDEGADIGRIRQGIDYLNRLRSKPRVRPGPRLCARVSCSHNSAINICNDNKDWIELQNWQVVTGITSYIIDACSAPGDKYLYGQFFTYYMYNILIRLDAC</sequence>
<organism evidence="2 3">
    <name type="scientific">Sporormia fimetaria CBS 119925</name>
    <dbReference type="NCBI Taxonomy" id="1340428"/>
    <lineage>
        <taxon>Eukaryota</taxon>
        <taxon>Fungi</taxon>
        <taxon>Dikarya</taxon>
        <taxon>Ascomycota</taxon>
        <taxon>Pezizomycotina</taxon>
        <taxon>Dothideomycetes</taxon>
        <taxon>Pleosporomycetidae</taxon>
        <taxon>Pleosporales</taxon>
        <taxon>Sporormiaceae</taxon>
        <taxon>Sporormia</taxon>
    </lineage>
</organism>
<gene>
    <name evidence="2" type="ORF">M011DRAFT_472737</name>
</gene>
<evidence type="ECO:0000256" key="1">
    <source>
        <dbReference type="SAM" id="SignalP"/>
    </source>
</evidence>
<accession>A0A6A6UUN0</accession>
<dbReference type="AlphaFoldDB" id="A0A6A6UUN0"/>
<name>A0A6A6UUN0_9PLEO</name>
<evidence type="ECO:0000313" key="3">
    <source>
        <dbReference type="Proteomes" id="UP000799440"/>
    </source>
</evidence>
<dbReference type="OrthoDB" id="3552888at2759"/>
<keyword evidence="3" id="KW-1185">Reference proteome</keyword>
<dbReference type="PANTHER" id="PTHR35605">
    <property type="entry name" value="ECP2 EFFECTOR PROTEIN DOMAIN-CONTAINING PROTEIN-RELATED"/>
    <property type="match status" value="1"/>
</dbReference>
<reference evidence="2" key="1">
    <citation type="journal article" date="2020" name="Stud. Mycol.">
        <title>101 Dothideomycetes genomes: a test case for predicting lifestyles and emergence of pathogens.</title>
        <authorList>
            <person name="Haridas S."/>
            <person name="Albert R."/>
            <person name="Binder M."/>
            <person name="Bloem J."/>
            <person name="Labutti K."/>
            <person name="Salamov A."/>
            <person name="Andreopoulos B."/>
            <person name="Baker S."/>
            <person name="Barry K."/>
            <person name="Bills G."/>
            <person name="Bluhm B."/>
            <person name="Cannon C."/>
            <person name="Castanera R."/>
            <person name="Culley D."/>
            <person name="Daum C."/>
            <person name="Ezra D."/>
            <person name="Gonzalez J."/>
            <person name="Henrissat B."/>
            <person name="Kuo A."/>
            <person name="Liang C."/>
            <person name="Lipzen A."/>
            <person name="Lutzoni F."/>
            <person name="Magnuson J."/>
            <person name="Mondo S."/>
            <person name="Nolan M."/>
            <person name="Ohm R."/>
            <person name="Pangilinan J."/>
            <person name="Park H.-J."/>
            <person name="Ramirez L."/>
            <person name="Alfaro M."/>
            <person name="Sun H."/>
            <person name="Tritt A."/>
            <person name="Yoshinaga Y."/>
            <person name="Zwiers L.-H."/>
            <person name="Turgeon B."/>
            <person name="Goodwin S."/>
            <person name="Spatafora J."/>
            <person name="Crous P."/>
            <person name="Grigoriev I."/>
        </authorList>
    </citation>
    <scope>NUCLEOTIDE SEQUENCE</scope>
    <source>
        <strain evidence="2">CBS 119925</strain>
    </source>
</reference>
<feature type="signal peptide" evidence="1">
    <location>
        <begin position="1"/>
        <end position="19"/>
    </location>
</feature>
<protein>
    <submittedName>
        <fullName evidence="2">Uncharacterized protein</fullName>
    </submittedName>
</protein>
<proteinExistence type="predicted"/>
<feature type="chain" id="PRO_5025634592" evidence="1">
    <location>
        <begin position="20"/>
        <end position="205"/>
    </location>
</feature>
<evidence type="ECO:0000313" key="2">
    <source>
        <dbReference type="EMBL" id="KAF2741845.1"/>
    </source>
</evidence>